<evidence type="ECO:0000256" key="1">
    <source>
        <dbReference type="SAM" id="MobiDB-lite"/>
    </source>
</evidence>
<evidence type="ECO:0000259" key="3">
    <source>
        <dbReference type="SMART" id="SM00458"/>
    </source>
</evidence>
<dbReference type="EMBL" id="BAAAQD010000045">
    <property type="protein sequence ID" value="GAA1571038.1"/>
    <property type="molecule type" value="Genomic_DNA"/>
</dbReference>
<keyword evidence="2" id="KW-1133">Transmembrane helix</keyword>
<dbReference type="PROSITE" id="PS50231">
    <property type="entry name" value="RICIN_B_LECTIN"/>
    <property type="match status" value="1"/>
</dbReference>
<evidence type="ECO:0000256" key="2">
    <source>
        <dbReference type="SAM" id="Phobius"/>
    </source>
</evidence>
<protein>
    <recommendedName>
        <fullName evidence="3">Ricin B lectin domain-containing protein</fullName>
    </recommendedName>
</protein>
<feature type="region of interest" description="Disordered" evidence="1">
    <location>
        <begin position="1"/>
        <end position="164"/>
    </location>
</feature>
<dbReference type="InterPro" id="IPR035992">
    <property type="entry name" value="Ricin_B-like_lectins"/>
</dbReference>
<feature type="compositionally biased region" description="Low complexity" evidence="1">
    <location>
        <begin position="320"/>
        <end position="362"/>
    </location>
</feature>
<reference evidence="4 5" key="1">
    <citation type="journal article" date="2019" name="Int. J. Syst. Evol. Microbiol.">
        <title>The Global Catalogue of Microorganisms (GCM) 10K type strain sequencing project: providing services to taxonomists for standard genome sequencing and annotation.</title>
        <authorList>
            <consortium name="The Broad Institute Genomics Platform"/>
            <consortium name="The Broad Institute Genome Sequencing Center for Infectious Disease"/>
            <person name="Wu L."/>
            <person name="Ma J."/>
        </authorList>
    </citation>
    <scope>NUCLEOTIDE SEQUENCE [LARGE SCALE GENOMIC DNA]</scope>
    <source>
        <strain evidence="4 5">JCM 15933</strain>
    </source>
</reference>
<proteinExistence type="predicted"/>
<feature type="region of interest" description="Disordered" evidence="1">
    <location>
        <begin position="292"/>
        <end position="375"/>
    </location>
</feature>
<dbReference type="SUPFAM" id="SSF50370">
    <property type="entry name" value="Ricin B-like lectins"/>
    <property type="match status" value="1"/>
</dbReference>
<dbReference type="Gene3D" id="2.80.10.50">
    <property type="match status" value="2"/>
</dbReference>
<gene>
    <name evidence="4" type="ORF">GCM10009827_111170</name>
</gene>
<keyword evidence="2" id="KW-0812">Transmembrane</keyword>
<keyword evidence="5" id="KW-1185">Reference proteome</keyword>
<organism evidence="4 5">
    <name type="scientific">Dactylosporangium maewongense</name>
    <dbReference type="NCBI Taxonomy" id="634393"/>
    <lineage>
        <taxon>Bacteria</taxon>
        <taxon>Bacillati</taxon>
        <taxon>Actinomycetota</taxon>
        <taxon>Actinomycetes</taxon>
        <taxon>Micromonosporales</taxon>
        <taxon>Micromonosporaceae</taxon>
        <taxon>Dactylosporangium</taxon>
    </lineage>
</organism>
<accession>A0ABN2D627</accession>
<comment type="caution">
    <text evidence="4">The sequence shown here is derived from an EMBL/GenBank/DDBJ whole genome shotgun (WGS) entry which is preliminary data.</text>
</comment>
<sequence>MSIAEDGNEQEQRVDRAARHRIPPTASATAKVPLLPEPFNPAKPTFPAGAAIPRQRRGGPTAIATASIPVTPVEDDRPDFDALFADALGDEPEPEPEPAPAPSSEAPSPDTAAPDTVAPDAAGPETDDPEQGDDPATVGTLAGELRASAAESLPPVDDEPAEPLVPAVPAVPAALVKPAAEAPALVDPAAFDPAELDPAADEPEDAAVPAAPPVGVAPVLLAPDDSPTVADYVPPAIAIVTDDPADTDDGPDYRGARRRNAAWRRYPVGAVAVAVLILLVTAAVVLQLVSSGDHGTPVSADASPQRYPGIGGLPELTRDAGASSSATPSGTRSASPTPSRSKSSAPAVQPPSASVSPSKPASSAPPPPPQVTTGQLVGAGSRMCLEYRSGQNNQAVIDACDRAGSRNTNQRWTIRPDGSIRADGGCLDVANAGKGNGNAVQLYSCNGTVAQQWTFRGDGTLVNPNSGRCLDVANGGTGAGTQVIIWDCTGAANQRWTRQPF</sequence>
<dbReference type="Proteomes" id="UP001501470">
    <property type="component" value="Unassembled WGS sequence"/>
</dbReference>
<feature type="compositionally biased region" description="Low complexity" evidence="1">
    <location>
        <begin position="102"/>
        <end position="124"/>
    </location>
</feature>
<evidence type="ECO:0000313" key="4">
    <source>
        <dbReference type="EMBL" id="GAA1571038.1"/>
    </source>
</evidence>
<dbReference type="Pfam" id="PF00652">
    <property type="entry name" value="Ricin_B_lectin"/>
    <property type="match status" value="1"/>
</dbReference>
<evidence type="ECO:0000313" key="5">
    <source>
        <dbReference type="Proteomes" id="UP001501470"/>
    </source>
</evidence>
<dbReference type="SMART" id="SM00458">
    <property type="entry name" value="RICIN"/>
    <property type="match status" value="1"/>
</dbReference>
<feature type="domain" description="Ricin B lectin" evidence="3">
    <location>
        <begin position="373"/>
        <end position="499"/>
    </location>
</feature>
<dbReference type="InterPro" id="IPR000772">
    <property type="entry name" value="Ricin_B_lectin"/>
</dbReference>
<name>A0ABN2D627_9ACTN</name>
<feature type="transmembrane region" description="Helical" evidence="2">
    <location>
        <begin position="266"/>
        <end position="289"/>
    </location>
</feature>
<dbReference type="RefSeq" id="WP_344514306.1">
    <property type="nucleotide sequence ID" value="NZ_BAAAQD010000045.1"/>
</dbReference>
<keyword evidence="2" id="KW-0472">Membrane</keyword>
<dbReference type="CDD" id="cd23451">
    <property type="entry name" value="beta-trefoil_Ricin_laminarinase"/>
    <property type="match status" value="1"/>
</dbReference>